<reference evidence="1 2" key="1">
    <citation type="submission" date="2012-05" db="EMBL/GenBank/DDBJ databases">
        <authorList>
            <person name="Weinstock G."/>
            <person name="Sodergren E."/>
            <person name="Lobos E.A."/>
            <person name="Fulton L."/>
            <person name="Fulton R."/>
            <person name="Courtney L."/>
            <person name="Fronick C."/>
            <person name="O'Laughlin M."/>
            <person name="Godfrey J."/>
            <person name="Wilson R.M."/>
            <person name="Miner T."/>
            <person name="Farmer C."/>
            <person name="Delehaunty K."/>
            <person name="Cordes M."/>
            <person name="Minx P."/>
            <person name="Tomlinson C."/>
            <person name="Chen J."/>
            <person name="Wollam A."/>
            <person name="Pepin K.H."/>
            <person name="Bhonagiri V."/>
            <person name="Zhang X."/>
            <person name="Suruliraj S."/>
            <person name="Warren W."/>
            <person name="Mitreva M."/>
            <person name="Mardis E.R."/>
            <person name="Wilson R.K."/>
        </authorList>
    </citation>
    <scope>NUCLEOTIDE SEQUENCE [LARGE SCALE GENOMIC DNA]</scope>
    <source>
        <strain evidence="1 2">F0037</strain>
    </source>
</reference>
<dbReference type="HOGENOM" id="CLU_2701653_0_0_10"/>
<dbReference type="EMBL" id="AMEQ01000025">
    <property type="protein sequence ID" value="EKY01503.1"/>
    <property type="molecule type" value="Genomic_DNA"/>
</dbReference>
<comment type="caution">
    <text evidence="1">The sequence shown here is derived from an EMBL/GenBank/DDBJ whole genome shotgun (WGS) entry which is preliminary data.</text>
</comment>
<organism evidence="1 2">
    <name type="scientific">Porphyromonas catoniae F0037</name>
    <dbReference type="NCBI Taxonomy" id="1127696"/>
    <lineage>
        <taxon>Bacteria</taxon>
        <taxon>Pseudomonadati</taxon>
        <taxon>Bacteroidota</taxon>
        <taxon>Bacteroidia</taxon>
        <taxon>Bacteroidales</taxon>
        <taxon>Porphyromonadaceae</taxon>
        <taxon>Porphyromonas</taxon>
    </lineage>
</organism>
<gene>
    <name evidence="1" type="ORF">HMPREF9134_00880</name>
</gene>
<proteinExistence type="predicted"/>
<name>L1NDQ1_9PORP</name>
<sequence>MRLGSQGDTKAIEYAPLSLSLLSCRLVGNAIYFLRPMTRPDPHSSSLFLSLREIINFVAHTKGAIALLPQSRE</sequence>
<dbReference type="AlphaFoldDB" id="L1NDQ1"/>
<accession>L1NDQ1</accession>
<dbReference type="Proteomes" id="UP000010408">
    <property type="component" value="Unassembled WGS sequence"/>
</dbReference>
<dbReference type="PATRIC" id="fig|1127696.3.peg.801"/>
<protein>
    <submittedName>
        <fullName evidence="1">Uncharacterized protein</fullName>
    </submittedName>
</protein>
<dbReference type="STRING" id="1127696.HMPREF9134_00880"/>
<evidence type="ECO:0000313" key="1">
    <source>
        <dbReference type="EMBL" id="EKY01503.1"/>
    </source>
</evidence>
<dbReference type="PROSITE" id="PS51257">
    <property type="entry name" value="PROKAR_LIPOPROTEIN"/>
    <property type="match status" value="1"/>
</dbReference>
<evidence type="ECO:0000313" key="2">
    <source>
        <dbReference type="Proteomes" id="UP000010408"/>
    </source>
</evidence>